<evidence type="ECO:0000313" key="1">
    <source>
        <dbReference type="EMBL" id="VEN73123.1"/>
    </source>
</evidence>
<dbReference type="AlphaFoldDB" id="A0A484HCW9"/>
<name>A0A484HCW9_9BACT</name>
<accession>A0A484HCW9</accession>
<dbReference type="EMBL" id="CAACVI010000004">
    <property type="protein sequence ID" value="VEN73123.1"/>
    <property type="molecule type" value="Genomic_DNA"/>
</dbReference>
<dbReference type="SUPFAM" id="SSF50118">
    <property type="entry name" value="Cell growth inhibitor/plasmid maintenance toxic component"/>
    <property type="match status" value="1"/>
</dbReference>
<gene>
    <name evidence="1" type="ORF">EPICR_120018</name>
</gene>
<sequence length="76" mass="8819">MKSFWKASQNTICMASLMLERLREKKFKVKGAILADQVKSLDWKVRKAEFFDKIPEAVILEALKKFATLLRIDNGM</sequence>
<organism evidence="1">
    <name type="scientific">uncultured Desulfobacteraceae bacterium</name>
    <dbReference type="NCBI Taxonomy" id="218296"/>
    <lineage>
        <taxon>Bacteria</taxon>
        <taxon>Pseudomonadati</taxon>
        <taxon>Thermodesulfobacteriota</taxon>
        <taxon>Desulfobacteria</taxon>
        <taxon>Desulfobacterales</taxon>
        <taxon>Desulfobacteraceae</taxon>
        <taxon>environmental samples</taxon>
    </lineage>
</organism>
<proteinExistence type="predicted"/>
<protein>
    <submittedName>
        <fullName evidence="1">Uncharacterized protein</fullName>
    </submittedName>
</protein>
<reference evidence="1" key="1">
    <citation type="submission" date="2019-01" db="EMBL/GenBank/DDBJ databases">
        <authorList>
            <consortium name="Genoscope - CEA"/>
            <person name="William W."/>
        </authorList>
    </citation>
    <scope>NUCLEOTIDE SEQUENCE</scope>
    <source>
        <strain evidence="1">CR-1</strain>
    </source>
</reference>